<sequence length="59" mass="6340">MLHAHEDDVDDQADDDPEVKEGARDEAVEALLEPPPAATAAPLQEDGPAPRTQRLSLQP</sequence>
<feature type="compositionally biased region" description="Acidic residues" evidence="1">
    <location>
        <begin position="7"/>
        <end position="18"/>
    </location>
</feature>
<dbReference type="Proteomes" id="UP000314294">
    <property type="component" value="Unassembled WGS sequence"/>
</dbReference>
<gene>
    <name evidence="2" type="ORF">EYF80_062834</name>
</gene>
<organism evidence="2 3">
    <name type="scientific">Liparis tanakae</name>
    <name type="common">Tanaka's snailfish</name>
    <dbReference type="NCBI Taxonomy" id="230148"/>
    <lineage>
        <taxon>Eukaryota</taxon>
        <taxon>Metazoa</taxon>
        <taxon>Chordata</taxon>
        <taxon>Craniata</taxon>
        <taxon>Vertebrata</taxon>
        <taxon>Euteleostomi</taxon>
        <taxon>Actinopterygii</taxon>
        <taxon>Neopterygii</taxon>
        <taxon>Teleostei</taxon>
        <taxon>Neoteleostei</taxon>
        <taxon>Acanthomorphata</taxon>
        <taxon>Eupercaria</taxon>
        <taxon>Perciformes</taxon>
        <taxon>Cottioidei</taxon>
        <taxon>Cottales</taxon>
        <taxon>Liparidae</taxon>
        <taxon>Liparis</taxon>
    </lineage>
</organism>
<comment type="caution">
    <text evidence="2">The sequence shown here is derived from an EMBL/GenBank/DDBJ whole genome shotgun (WGS) entry which is preliminary data.</text>
</comment>
<evidence type="ECO:0000256" key="1">
    <source>
        <dbReference type="SAM" id="MobiDB-lite"/>
    </source>
</evidence>
<accession>A0A4Z2EFC6</accession>
<reference evidence="2 3" key="1">
    <citation type="submission" date="2019-03" db="EMBL/GenBank/DDBJ databases">
        <title>First draft genome of Liparis tanakae, snailfish: a comprehensive survey of snailfish specific genes.</title>
        <authorList>
            <person name="Kim W."/>
            <person name="Song I."/>
            <person name="Jeong J.-H."/>
            <person name="Kim D."/>
            <person name="Kim S."/>
            <person name="Ryu S."/>
            <person name="Song J.Y."/>
            <person name="Lee S.K."/>
        </authorList>
    </citation>
    <scope>NUCLEOTIDE SEQUENCE [LARGE SCALE GENOMIC DNA]</scope>
    <source>
        <tissue evidence="2">Muscle</tissue>
    </source>
</reference>
<proteinExistence type="predicted"/>
<name>A0A4Z2EFC6_9TELE</name>
<keyword evidence="3" id="KW-1185">Reference proteome</keyword>
<evidence type="ECO:0000313" key="3">
    <source>
        <dbReference type="Proteomes" id="UP000314294"/>
    </source>
</evidence>
<dbReference type="EMBL" id="SRLO01009038">
    <property type="protein sequence ID" value="TNN27022.1"/>
    <property type="molecule type" value="Genomic_DNA"/>
</dbReference>
<protein>
    <submittedName>
        <fullName evidence="2">Uncharacterized protein</fullName>
    </submittedName>
</protein>
<dbReference type="AlphaFoldDB" id="A0A4Z2EFC6"/>
<feature type="region of interest" description="Disordered" evidence="1">
    <location>
        <begin position="1"/>
        <end position="59"/>
    </location>
</feature>
<evidence type="ECO:0000313" key="2">
    <source>
        <dbReference type="EMBL" id="TNN27022.1"/>
    </source>
</evidence>